<feature type="compositionally biased region" description="Polar residues" evidence="1">
    <location>
        <begin position="268"/>
        <end position="277"/>
    </location>
</feature>
<gene>
    <name evidence="2" type="ORF">PV10_06675</name>
</gene>
<keyword evidence="3" id="KW-1185">Reference proteome</keyword>
<dbReference type="HOGENOM" id="CLU_900150_0_0_1"/>
<evidence type="ECO:0000256" key="1">
    <source>
        <dbReference type="SAM" id="MobiDB-lite"/>
    </source>
</evidence>
<dbReference type="OrthoDB" id="4837859at2759"/>
<sequence>MGCGSSSLKGEDVNINGPQPSSSDPLAPRRVRTDFASVDYEQDGNNERRMTEYAPHETVRSQSGAGHDRNLSPAGLPSEPKKASKSAATGLHDSFHADSAANPKVGAETDVFPHEGIGVGESKLKDGDEPDLKPYQTIDNDGWDQDEFQTQTQSPSSRAVNGAHDDSGFDPLSTKAKEDFAHDNDPASIDNQANGDKSGPVSDSAPSPRGSKDGKKSWLGDKYSQYQAMKSGRNQQISDEELKKYTGMDRKQLKDWGDARDGVAGNQRAGTVSSSNAKAAGAGWDASM</sequence>
<feature type="compositionally biased region" description="Polar residues" evidence="1">
    <location>
        <begin position="148"/>
        <end position="159"/>
    </location>
</feature>
<feature type="compositionally biased region" description="Basic and acidic residues" evidence="1">
    <location>
        <begin position="122"/>
        <end position="132"/>
    </location>
</feature>
<dbReference type="EMBL" id="KN847523">
    <property type="protein sequence ID" value="KIV92217.1"/>
    <property type="molecule type" value="Genomic_DNA"/>
</dbReference>
<dbReference type="VEuPathDB" id="FungiDB:PV10_06675"/>
<dbReference type="OMA" id="RMTEYAP"/>
<feature type="region of interest" description="Disordered" evidence="1">
    <location>
        <begin position="1"/>
        <end position="288"/>
    </location>
</feature>
<dbReference type="AlphaFoldDB" id="A0A0D1ZBX9"/>
<evidence type="ECO:0000313" key="2">
    <source>
        <dbReference type="EMBL" id="KIV92217.1"/>
    </source>
</evidence>
<name>A0A0D1ZBX9_EXOME</name>
<dbReference type="Proteomes" id="UP000054302">
    <property type="component" value="Unassembled WGS sequence"/>
</dbReference>
<feature type="compositionally biased region" description="Polar residues" evidence="1">
    <location>
        <begin position="224"/>
        <end position="237"/>
    </location>
</feature>
<feature type="compositionally biased region" description="Basic and acidic residues" evidence="1">
    <location>
        <begin position="210"/>
        <end position="219"/>
    </location>
</feature>
<protein>
    <submittedName>
        <fullName evidence="2">Uncharacterized protein</fullName>
    </submittedName>
</protein>
<evidence type="ECO:0000313" key="3">
    <source>
        <dbReference type="Proteomes" id="UP000054302"/>
    </source>
</evidence>
<organism evidence="2 3">
    <name type="scientific">Exophiala mesophila</name>
    <name type="common">Black yeast-like fungus</name>
    <dbReference type="NCBI Taxonomy" id="212818"/>
    <lineage>
        <taxon>Eukaryota</taxon>
        <taxon>Fungi</taxon>
        <taxon>Dikarya</taxon>
        <taxon>Ascomycota</taxon>
        <taxon>Pezizomycotina</taxon>
        <taxon>Eurotiomycetes</taxon>
        <taxon>Chaetothyriomycetidae</taxon>
        <taxon>Chaetothyriales</taxon>
        <taxon>Herpotrichiellaceae</taxon>
        <taxon>Exophiala</taxon>
    </lineage>
</organism>
<feature type="compositionally biased region" description="Basic and acidic residues" evidence="1">
    <location>
        <begin position="175"/>
        <end position="185"/>
    </location>
</feature>
<feature type="compositionally biased region" description="Basic and acidic residues" evidence="1">
    <location>
        <begin position="45"/>
        <end position="59"/>
    </location>
</feature>
<dbReference type="RefSeq" id="XP_016223791.1">
    <property type="nucleotide sequence ID" value="XM_016371498.1"/>
</dbReference>
<dbReference type="GeneID" id="27324520"/>
<reference evidence="2 3" key="1">
    <citation type="submission" date="2015-01" db="EMBL/GenBank/DDBJ databases">
        <title>The Genome Sequence of Exophiala mesophila CBS40295.</title>
        <authorList>
            <consortium name="The Broad Institute Genomics Platform"/>
            <person name="Cuomo C."/>
            <person name="de Hoog S."/>
            <person name="Gorbushina A."/>
            <person name="Stielow B."/>
            <person name="Teixiera M."/>
            <person name="Abouelleil A."/>
            <person name="Chapman S.B."/>
            <person name="Priest M."/>
            <person name="Young S.K."/>
            <person name="Wortman J."/>
            <person name="Nusbaum C."/>
            <person name="Birren B."/>
        </authorList>
    </citation>
    <scope>NUCLEOTIDE SEQUENCE [LARGE SCALE GENOMIC DNA]</scope>
    <source>
        <strain evidence="2 3">CBS 40295</strain>
    </source>
</reference>
<proteinExistence type="predicted"/>
<feature type="compositionally biased region" description="Basic and acidic residues" evidence="1">
    <location>
        <begin position="240"/>
        <end position="261"/>
    </location>
</feature>
<accession>A0A0D1ZBX9</accession>